<name>A0A8T2DUN8_ARASU</name>
<dbReference type="GO" id="GO:0032259">
    <property type="term" value="P:methylation"/>
    <property type="evidence" value="ECO:0007669"/>
    <property type="project" value="UniProtKB-KW"/>
</dbReference>
<dbReference type="Pfam" id="PF03492">
    <property type="entry name" value="Methyltransf_7"/>
    <property type="match status" value="1"/>
</dbReference>
<keyword evidence="2" id="KW-1185">Reference proteome</keyword>
<dbReference type="AlphaFoldDB" id="A0A8T2DUN8"/>
<dbReference type="GO" id="GO:0008168">
    <property type="term" value="F:methyltransferase activity"/>
    <property type="evidence" value="ECO:0007669"/>
    <property type="project" value="UniProtKB-KW"/>
</dbReference>
<keyword evidence="1" id="KW-0489">Methyltransferase</keyword>
<protein>
    <submittedName>
        <fullName evidence="1">S-adenosyl-L-methionine-dependent methyltransferase</fullName>
    </submittedName>
</protein>
<comment type="caution">
    <text evidence="1">The sequence shown here is derived from an EMBL/GenBank/DDBJ whole genome shotgun (WGS) entry which is preliminary data.</text>
</comment>
<evidence type="ECO:0000313" key="2">
    <source>
        <dbReference type="Proteomes" id="UP000694251"/>
    </source>
</evidence>
<dbReference type="EMBL" id="JAEFBJ010000005">
    <property type="protein sequence ID" value="KAG7611061.1"/>
    <property type="molecule type" value="Genomic_DNA"/>
</dbReference>
<organism evidence="1 2">
    <name type="scientific">Arabidopsis suecica</name>
    <name type="common">Swedish thale-cress</name>
    <name type="synonym">Cardaminopsis suecica</name>
    <dbReference type="NCBI Taxonomy" id="45249"/>
    <lineage>
        <taxon>Eukaryota</taxon>
        <taxon>Viridiplantae</taxon>
        <taxon>Streptophyta</taxon>
        <taxon>Embryophyta</taxon>
        <taxon>Tracheophyta</taxon>
        <taxon>Spermatophyta</taxon>
        <taxon>Magnoliopsida</taxon>
        <taxon>eudicotyledons</taxon>
        <taxon>Gunneridae</taxon>
        <taxon>Pentapetalae</taxon>
        <taxon>rosids</taxon>
        <taxon>malvids</taxon>
        <taxon>Brassicales</taxon>
        <taxon>Brassicaceae</taxon>
        <taxon>Camelineae</taxon>
        <taxon>Arabidopsis</taxon>
    </lineage>
</organism>
<reference evidence="1 2" key="1">
    <citation type="submission" date="2020-12" db="EMBL/GenBank/DDBJ databases">
        <title>Concerted genomic and epigenomic changes stabilize Arabidopsis allopolyploids.</title>
        <authorList>
            <person name="Chen Z."/>
        </authorList>
    </citation>
    <scope>NUCLEOTIDE SEQUENCE [LARGE SCALE GENOMIC DNA]</scope>
    <source>
        <strain evidence="1">As9502</strain>
        <tissue evidence="1">Leaf</tissue>
    </source>
</reference>
<evidence type="ECO:0000313" key="1">
    <source>
        <dbReference type="EMBL" id="KAG7611061.1"/>
    </source>
</evidence>
<gene>
    <name evidence="1" type="ORF">ISN44_As05g031770</name>
</gene>
<dbReference type="Proteomes" id="UP000694251">
    <property type="component" value="Chromosome 5"/>
</dbReference>
<sequence>MLSAFWGHASAIAIASPVVSIVGFQGDRTTIRRPTYGEMKFVDVVERPREMPTFPQSFPMNGGDGPHSYIHNSSYQKVAIDGVKERTSEAILEKLDLEFLNRNFEENILRIADFGCSIGPNTFDVVQNIIDTVKQKRLKENKTYIGAPLEFQVCFNDQPNNDFNTLFRTQPFFSRKEYFSVGVPGSFHGRVLPKNSLHIGHTSYTLHWLSNVPQHVCDKKSPALNKSYIQCNNLVDEVTKAYKIQFRKDFGGFLEARAEELVSGGLMILSGQCLPDGIPKALTWQGVVIDMIGDCLMDLAKLGITSKEKIELFSLPTYIPHISEFKANIEQNENFNVETMEEISHPMDYMPLTNDFITSMFRAILNTIIEEHFGEGVVNELFSRLAKRLDKYPIDFKRCKKYVNYFIVLKRK</sequence>
<proteinExistence type="predicted"/>
<keyword evidence="1" id="KW-0808">Transferase</keyword>
<dbReference type="InterPro" id="IPR005299">
    <property type="entry name" value="MeTrfase_7"/>
</dbReference>
<dbReference type="PANTHER" id="PTHR31009">
    <property type="entry name" value="S-ADENOSYL-L-METHIONINE:CARBOXYL METHYLTRANSFERASE FAMILY PROTEIN"/>
    <property type="match status" value="1"/>
</dbReference>
<accession>A0A8T2DUN8</accession>
<dbReference type="OrthoDB" id="1890922at2759"/>